<reference evidence="1 2" key="1">
    <citation type="journal article" date="2018" name="Mol. Biol. Evol.">
        <title>Analysis of the draft genome of the red seaweed Gracilariopsis chorda provides insights into genome size evolution in Rhodophyta.</title>
        <authorList>
            <person name="Lee J."/>
            <person name="Yang E.C."/>
            <person name="Graf L."/>
            <person name="Yang J.H."/>
            <person name="Qiu H."/>
            <person name="Zel Zion U."/>
            <person name="Chan C.X."/>
            <person name="Stephens T.G."/>
            <person name="Weber A.P.M."/>
            <person name="Boo G.H."/>
            <person name="Boo S.M."/>
            <person name="Kim K.M."/>
            <person name="Shin Y."/>
            <person name="Jung M."/>
            <person name="Lee S.J."/>
            <person name="Yim H.S."/>
            <person name="Lee J.H."/>
            <person name="Bhattacharya D."/>
            <person name="Yoon H.S."/>
        </authorList>
    </citation>
    <scope>NUCLEOTIDE SEQUENCE [LARGE SCALE GENOMIC DNA]</scope>
    <source>
        <strain evidence="1 2">SKKU-2015</strain>
        <tissue evidence="1">Whole body</tissue>
    </source>
</reference>
<organism evidence="1 2">
    <name type="scientific">Gracilariopsis chorda</name>
    <dbReference type="NCBI Taxonomy" id="448386"/>
    <lineage>
        <taxon>Eukaryota</taxon>
        <taxon>Rhodophyta</taxon>
        <taxon>Florideophyceae</taxon>
        <taxon>Rhodymeniophycidae</taxon>
        <taxon>Gracilariales</taxon>
        <taxon>Gracilariaceae</taxon>
        <taxon>Gracilariopsis</taxon>
    </lineage>
</organism>
<name>A0A2V3IMV7_9FLOR</name>
<keyword evidence="2" id="KW-1185">Reference proteome</keyword>
<comment type="caution">
    <text evidence="1">The sequence shown here is derived from an EMBL/GenBank/DDBJ whole genome shotgun (WGS) entry which is preliminary data.</text>
</comment>
<accession>A0A2V3IMV7</accession>
<proteinExistence type="predicted"/>
<dbReference type="Proteomes" id="UP000247409">
    <property type="component" value="Unassembled WGS sequence"/>
</dbReference>
<evidence type="ECO:0000313" key="2">
    <source>
        <dbReference type="Proteomes" id="UP000247409"/>
    </source>
</evidence>
<sequence>MAAPQLTAQSMGNGMFVFLGVQVCLAPWGKQALPQALLKKRRGRKRKNPELTDEERILWRKHQNRESAKLSLVRRKVIAAEYEGKLNALINKTPC</sequence>
<protein>
    <recommendedName>
        <fullName evidence="3">BZIP domain-containing protein</fullName>
    </recommendedName>
</protein>
<gene>
    <name evidence="1" type="ORF">BWQ96_06805</name>
</gene>
<evidence type="ECO:0008006" key="3">
    <source>
        <dbReference type="Google" id="ProtNLM"/>
    </source>
</evidence>
<dbReference type="AlphaFoldDB" id="A0A2V3IMV7"/>
<evidence type="ECO:0000313" key="1">
    <source>
        <dbReference type="EMBL" id="PXF43415.1"/>
    </source>
</evidence>
<dbReference type="EMBL" id="NBIV01000125">
    <property type="protein sequence ID" value="PXF43415.1"/>
    <property type="molecule type" value="Genomic_DNA"/>
</dbReference>